<reference evidence="1 2" key="1">
    <citation type="submission" date="2019-09" db="EMBL/GenBank/DDBJ databases">
        <authorList>
            <person name="Chandra G."/>
            <person name="Truman W A."/>
        </authorList>
    </citation>
    <scope>NUCLEOTIDE SEQUENCE [LARGE SCALE GENOMIC DNA]</scope>
    <source>
        <strain evidence="1">PS900</strain>
    </source>
</reference>
<gene>
    <name evidence="1" type="ORF">PS900_04896</name>
</gene>
<sequence>MVVNDNAFILDERVALWFIASKLAPTENRSM</sequence>
<name>A0A8H2P5D0_PSEFL</name>
<protein>
    <submittedName>
        <fullName evidence="1">Uncharacterized protein</fullName>
    </submittedName>
</protein>
<dbReference type="EMBL" id="CABVIE010000018">
    <property type="protein sequence ID" value="VVP41606.1"/>
    <property type="molecule type" value="Genomic_DNA"/>
</dbReference>
<comment type="caution">
    <text evidence="1">The sequence shown here is derived from an EMBL/GenBank/DDBJ whole genome shotgun (WGS) entry which is preliminary data.</text>
</comment>
<organism evidence="1 2">
    <name type="scientific">Pseudomonas fluorescens</name>
    <dbReference type="NCBI Taxonomy" id="294"/>
    <lineage>
        <taxon>Bacteria</taxon>
        <taxon>Pseudomonadati</taxon>
        <taxon>Pseudomonadota</taxon>
        <taxon>Gammaproteobacteria</taxon>
        <taxon>Pseudomonadales</taxon>
        <taxon>Pseudomonadaceae</taxon>
        <taxon>Pseudomonas</taxon>
    </lineage>
</organism>
<accession>A0A8H2P5D0</accession>
<dbReference type="Proteomes" id="UP000325723">
    <property type="component" value="Unassembled WGS sequence"/>
</dbReference>
<dbReference type="AlphaFoldDB" id="A0A8H2P5D0"/>
<proteinExistence type="predicted"/>
<evidence type="ECO:0000313" key="1">
    <source>
        <dbReference type="EMBL" id="VVP41606.1"/>
    </source>
</evidence>
<evidence type="ECO:0000313" key="2">
    <source>
        <dbReference type="Proteomes" id="UP000325723"/>
    </source>
</evidence>